<dbReference type="NCBIfam" id="NF006803">
    <property type="entry name" value="PRK09311.1"/>
    <property type="match status" value="1"/>
</dbReference>
<dbReference type="FunFam" id="3.90.870.10:FF:000001">
    <property type="entry name" value="Riboflavin biosynthesis protein RibBA"/>
    <property type="match status" value="1"/>
</dbReference>
<dbReference type="GO" id="GO:0003935">
    <property type="term" value="F:GTP cyclohydrolase II activity"/>
    <property type="evidence" value="ECO:0007669"/>
    <property type="project" value="UniProtKB-UniRule"/>
</dbReference>
<feature type="region of interest" description="DHBP synthase" evidence="20">
    <location>
        <begin position="1"/>
        <end position="207"/>
    </location>
</feature>
<keyword evidence="9 20" id="KW-0479">Metal-binding</keyword>
<sequence length="406" mass="45008">MSSSRIATVEEALEDIRNGKMVILTDDEDRENEGDLVFAADFVTPEKINFMAKYGRGLICLAMPSSRCDELGLDLMVSEDSNSARFGTAFTVSIEAKEGVTTGISAHDRAQTVRVANDPTKGAEDLARPGHIFPLRAREGGVLVRTGQTEGSVDLARLAGLSNQGAVICEIMNDDGSMARMPQLEEFADEHDLKILTIASLIEYRMEHEQLIEETTIAKMPTSFGNFNMTGFKSRVDGQEAVMIWKGDVRSDEPVLLRVHSQCLTGDVFGSERCDCQAQLHRAMELVEAEGRGAVLYMFQEGRGIGILNKINAYHLQDEGLDTIQANIELGFEEDLRDYGFGAQVIRHMGIKKIRLMTNNPKKIRSLSGFGLEVVERVGITCGLNEYNHTYLKTKKEKMGHHLEID</sequence>
<evidence type="ECO:0000256" key="1">
    <source>
        <dbReference type="ARBA" id="ARBA00000141"/>
    </source>
</evidence>
<dbReference type="SUPFAM" id="SSF55821">
    <property type="entry name" value="YrdC/RibB"/>
    <property type="match status" value="1"/>
</dbReference>
<dbReference type="PIRSF" id="PIRSF001259">
    <property type="entry name" value="RibA"/>
    <property type="match status" value="1"/>
</dbReference>
<dbReference type="GO" id="GO:0005829">
    <property type="term" value="C:cytosol"/>
    <property type="evidence" value="ECO:0007669"/>
    <property type="project" value="TreeGrafter"/>
</dbReference>
<dbReference type="PaxDb" id="522772-Dacet_1325"/>
<comment type="cofactor">
    <cofactor evidence="2">
        <name>Mn(2+)</name>
        <dbReference type="ChEBI" id="CHEBI:29035"/>
    </cofactor>
</comment>
<dbReference type="GO" id="GO:0009231">
    <property type="term" value="P:riboflavin biosynthetic process"/>
    <property type="evidence" value="ECO:0007669"/>
    <property type="project" value="UniProtKB-UniRule"/>
</dbReference>
<keyword evidence="15 20" id="KW-0464">Manganese</keyword>
<dbReference type="eggNOG" id="COG0807">
    <property type="taxonomic scope" value="Bacteria"/>
</dbReference>
<dbReference type="EMBL" id="CP001968">
    <property type="protein sequence ID" value="ADD68097.1"/>
    <property type="molecule type" value="Genomic_DNA"/>
</dbReference>
<keyword evidence="23" id="KW-1185">Reference proteome</keyword>
<comment type="catalytic activity">
    <reaction evidence="19 20">
        <text>GTP + 4 H2O = 2,5-diamino-6-hydroxy-4-(5-phosphoribosylamino)-pyrimidine + formate + 2 phosphate + 3 H(+)</text>
        <dbReference type="Rhea" id="RHEA:23704"/>
        <dbReference type="ChEBI" id="CHEBI:15377"/>
        <dbReference type="ChEBI" id="CHEBI:15378"/>
        <dbReference type="ChEBI" id="CHEBI:15740"/>
        <dbReference type="ChEBI" id="CHEBI:37565"/>
        <dbReference type="ChEBI" id="CHEBI:43474"/>
        <dbReference type="ChEBI" id="CHEBI:58614"/>
        <dbReference type="EC" id="3.5.4.25"/>
    </reaction>
</comment>
<dbReference type="PANTHER" id="PTHR21327:SF18">
    <property type="entry name" value="3,4-DIHYDROXY-2-BUTANONE 4-PHOSPHATE SYNTHASE"/>
    <property type="match status" value="1"/>
</dbReference>
<dbReference type="InterPro" id="IPR032677">
    <property type="entry name" value="GTP_cyclohydro_II"/>
</dbReference>
<feature type="binding site" evidence="20">
    <location>
        <position position="323"/>
    </location>
    <ligand>
        <name>GTP</name>
        <dbReference type="ChEBI" id="CHEBI:37565"/>
    </ligand>
</feature>
<evidence type="ECO:0000256" key="9">
    <source>
        <dbReference type="ARBA" id="ARBA00022723"/>
    </source>
</evidence>
<dbReference type="EC" id="3.5.4.25" evidence="20"/>
<feature type="binding site" evidence="20">
    <location>
        <position position="274"/>
    </location>
    <ligand>
        <name>Zn(2+)</name>
        <dbReference type="ChEBI" id="CHEBI:29105"/>
        <note>catalytic</note>
    </ligand>
</feature>
<keyword evidence="12 20" id="KW-0862">Zinc</keyword>
<keyword evidence="14 20" id="KW-0342">GTP-binding</keyword>
<dbReference type="NCBIfam" id="TIGR00505">
    <property type="entry name" value="ribA"/>
    <property type="match status" value="1"/>
</dbReference>
<feature type="binding site" evidence="20">
    <location>
        <begin position="258"/>
        <end position="262"/>
    </location>
    <ligand>
        <name>GTP</name>
        <dbReference type="ChEBI" id="CHEBI:37565"/>
    </ligand>
</feature>
<feature type="site" description="Essential for DHBP synthase activity" evidence="20">
    <location>
        <position position="131"/>
    </location>
</feature>
<dbReference type="PANTHER" id="PTHR21327">
    <property type="entry name" value="GTP CYCLOHYDROLASE II-RELATED"/>
    <property type="match status" value="1"/>
</dbReference>
<evidence type="ECO:0000256" key="18">
    <source>
        <dbReference type="ARBA" id="ARBA00043932"/>
    </source>
</evidence>
<evidence type="ECO:0000256" key="17">
    <source>
        <dbReference type="ARBA" id="ARBA00023268"/>
    </source>
</evidence>
<evidence type="ECO:0000256" key="6">
    <source>
        <dbReference type="ARBA" id="ARBA00005520"/>
    </source>
</evidence>
<feature type="binding site" evidence="20">
    <location>
        <position position="170"/>
    </location>
    <ligand>
        <name>D-ribulose 5-phosphate</name>
        <dbReference type="ChEBI" id="CHEBI:58121"/>
    </ligand>
</feature>
<dbReference type="UniPathway" id="UPA00275">
    <property type="reaction ID" value="UER00399"/>
</dbReference>
<dbReference type="GO" id="GO:0005525">
    <property type="term" value="F:GTP binding"/>
    <property type="evidence" value="ECO:0007669"/>
    <property type="project" value="UniProtKB-KW"/>
</dbReference>
<keyword evidence="10 20" id="KW-0547">Nucleotide-binding</keyword>
<comment type="function">
    <text evidence="3 20">Catalyzes the conversion of D-ribulose 5-phosphate to formate and 3,4-dihydroxy-2-butanone 4-phosphate.</text>
</comment>
<dbReference type="RefSeq" id="WP_013010619.1">
    <property type="nucleotide sequence ID" value="NC_013943.1"/>
</dbReference>
<comment type="similarity">
    <text evidence="7 20">In the C-terminal section; belongs to the GTP cyclohydrolase II family.</text>
</comment>
<dbReference type="Proteomes" id="UP000002012">
    <property type="component" value="Chromosome"/>
</dbReference>
<evidence type="ECO:0000256" key="13">
    <source>
        <dbReference type="ARBA" id="ARBA00022842"/>
    </source>
</evidence>
<evidence type="ECO:0000256" key="8">
    <source>
        <dbReference type="ARBA" id="ARBA00022619"/>
    </source>
</evidence>
<dbReference type="EC" id="4.1.99.12" evidence="20"/>
<gene>
    <name evidence="20" type="primary">ribBA</name>
    <name evidence="22" type="ordered locus">Dacet_1325</name>
</gene>
<keyword evidence="17 20" id="KW-0511">Multifunctional enzyme</keyword>
<keyword evidence="11 20" id="KW-0378">Hydrolase</keyword>
<feature type="binding site" evidence="20">
    <location>
        <position position="31"/>
    </location>
    <ligand>
        <name>Mg(2+)</name>
        <dbReference type="ChEBI" id="CHEBI:18420"/>
        <label>2</label>
    </ligand>
</feature>
<feature type="domain" description="GTP cyclohydrolase II" evidence="21">
    <location>
        <begin position="217"/>
        <end position="378"/>
    </location>
</feature>
<protein>
    <recommendedName>
        <fullName evidence="20">Riboflavin biosynthesis protein RibBA</fullName>
    </recommendedName>
    <domain>
        <recommendedName>
            <fullName evidence="20">3,4-dihydroxy-2-butanone 4-phosphate synthase</fullName>
            <shortName evidence="20">DHBP synthase</shortName>
            <ecNumber evidence="20">4.1.99.12</ecNumber>
        </recommendedName>
    </domain>
    <domain>
        <recommendedName>
            <fullName evidence="20">GTP cyclohydrolase-2</fullName>
            <ecNumber evidence="20">3.5.4.25</ecNumber>
        </recommendedName>
        <alternativeName>
            <fullName evidence="20">GTP cyclohydrolase II</fullName>
        </alternativeName>
    </domain>
</protein>
<dbReference type="HAMAP" id="MF_00180">
    <property type="entry name" value="RibB"/>
    <property type="match status" value="1"/>
</dbReference>
<evidence type="ECO:0000256" key="2">
    <source>
        <dbReference type="ARBA" id="ARBA00001936"/>
    </source>
</evidence>
<feature type="active site" description="Proton acceptor; for GTP cyclohydrolase activity" evidence="20">
    <location>
        <position position="335"/>
    </location>
</feature>
<dbReference type="AlphaFoldDB" id="D4H7U8"/>
<dbReference type="InterPro" id="IPR017945">
    <property type="entry name" value="DHBP_synth_RibB-like_a/b_dom"/>
</dbReference>
<organism evidence="22 23">
    <name type="scientific">Denitrovibrio acetiphilus (strain DSM 12809 / NBRC 114555 / N2460)</name>
    <dbReference type="NCBI Taxonomy" id="522772"/>
    <lineage>
        <taxon>Bacteria</taxon>
        <taxon>Pseudomonadati</taxon>
        <taxon>Deferribacterota</taxon>
        <taxon>Deferribacteres</taxon>
        <taxon>Deferribacterales</taxon>
        <taxon>Geovibrionaceae</taxon>
        <taxon>Denitrovibrio</taxon>
    </lineage>
</organism>
<dbReference type="InterPro" id="IPR000926">
    <property type="entry name" value="RibA"/>
</dbReference>
<evidence type="ECO:0000256" key="14">
    <source>
        <dbReference type="ARBA" id="ARBA00023134"/>
    </source>
</evidence>
<evidence type="ECO:0000256" key="16">
    <source>
        <dbReference type="ARBA" id="ARBA00023239"/>
    </source>
</evidence>
<feature type="binding site" evidence="20">
    <location>
        <position position="31"/>
    </location>
    <ligand>
        <name>Mg(2+)</name>
        <dbReference type="ChEBI" id="CHEBI:18420"/>
        <label>1</label>
    </ligand>
</feature>
<feature type="binding site" evidence="20">
    <location>
        <position position="358"/>
    </location>
    <ligand>
        <name>GTP</name>
        <dbReference type="ChEBI" id="CHEBI:37565"/>
    </ligand>
</feature>
<evidence type="ECO:0000256" key="20">
    <source>
        <dbReference type="HAMAP-Rule" id="MF_01283"/>
    </source>
</evidence>
<feature type="binding site" evidence="20">
    <location>
        <position position="276"/>
    </location>
    <ligand>
        <name>Zn(2+)</name>
        <dbReference type="ChEBI" id="CHEBI:29105"/>
        <note>catalytic</note>
    </ligand>
</feature>
<dbReference type="STRING" id="522772.Dacet_1325"/>
<keyword evidence="8 20" id="KW-0686">Riboflavin biosynthesis</keyword>
<name>D4H7U8_DENA2</name>
<comment type="caution">
    <text evidence="20">Lacks conserved residue(s) required for the propagation of feature annotation.</text>
</comment>
<dbReference type="InterPro" id="IPR000422">
    <property type="entry name" value="DHBP_synthase_RibB"/>
</dbReference>
<dbReference type="KEGG" id="dap:Dacet_1325"/>
<keyword evidence="13 20" id="KW-0460">Magnesium</keyword>
<evidence type="ECO:0000256" key="10">
    <source>
        <dbReference type="ARBA" id="ARBA00022741"/>
    </source>
</evidence>
<feature type="region of interest" description="GTP cyclohydrolase II" evidence="20">
    <location>
        <begin position="208"/>
        <end position="406"/>
    </location>
</feature>
<feature type="binding site" evidence="20">
    <location>
        <position position="363"/>
    </location>
    <ligand>
        <name>GTP</name>
        <dbReference type="ChEBI" id="CHEBI:37565"/>
    </ligand>
</feature>
<feature type="binding site" evidence="20">
    <location>
        <position position="263"/>
    </location>
    <ligand>
        <name>Zn(2+)</name>
        <dbReference type="ChEBI" id="CHEBI:29105"/>
        <note>catalytic</note>
    </ligand>
</feature>
<accession>D4H7U8</accession>
<dbReference type="OrthoDB" id="9793111at2"/>
<feature type="site" description="Essential for DHBP synthase activity" evidence="20">
    <location>
        <position position="170"/>
    </location>
</feature>
<evidence type="ECO:0000256" key="4">
    <source>
        <dbReference type="ARBA" id="ARBA00004853"/>
    </source>
</evidence>
<dbReference type="NCBIfam" id="TIGR00506">
    <property type="entry name" value="ribB"/>
    <property type="match status" value="1"/>
</dbReference>
<dbReference type="Pfam" id="PF00925">
    <property type="entry name" value="GTP_cyclohydro2"/>
    <property type="match status" value="1"/>
</dbReference>
<dbReference type="GO" id="GO:0030145">
    <property type="term" value="F:manganese ion binding"/>
    <property type="evidence" value="ECO:0007669"/>
    <property type="project" value="UniProtKB-UniRule"/>
</dbReference>
<dbReference type="SUPFAM" id="SSF142695">
    <property type="entry name" value="RibA-like"/>
    <property type="match status" value="1"/>
</dbReference>
<evidence type="ECO:0000313" key="22">
    <source>
        <dbReference type="EMBL" id="ADD68097.1"/>
    </source>
</evidence>
<evidence type="ECO:0000256" key="15">
    <source>
        <dbReference type="ARBA" id="ARBA00023211"/>
    </source>
</evidence>
<dbReference type="FunFam" id="3.40.50.10990:FF:000001">
    <property type="entry name" value="Riboflavin biosynthesis protein RibBA"/>
    <property type="match status" value="1"/>
</dbReference>
<dbReference type="HAMAP" id="MF_01283">
    <property type="entry name" value="RibBA"/>
    <property type="match status" value="1"/>
</dbReference>
<keyword evidence="16 20" id="KW-0456">Lyase</keyword>
<comment type="cofactor">
    <cofactor evidence="20">
        <name>Mg(2+)</name>
        <dbReference type="ChEBI" id="CHEBI:18420"/>
    </cofactor>
    <cofactor evidence="20">
        <name>Mn(2+)</name>
        <dbReference type="ChEBI" id="CHEBI:29035"/>
    </cofactor>
    <text evidence="20">Binds 2 divalent metal cations per subunit. Magnesium or manganese.</text>
</comment>
<feature type="binding site" evidence="20">
    <location>
        <begin position="301"/>
        <end position="303"/>
    </location>
    <ligand>
        <name>GTP</name>
        <dbReference type="ChEBI" id="CHEBI:37565"/>
    </ligand>
</feature>
<evidence type="ECO:0000256" key="5">
    <source>
        <dbReference type="ARBA" id="ARBA00004904"/>
    </source>
</evidence>
<dbReference type="Gene3D" id="3.40.50.10990">
    <property type="entry name" value="GTP cyclohydrolase II"/>
    <property type="match status" value="1"/>
</dbReference>
<proteinExistence type="inferred from homology"/>
<evidence type="ECO:0000256" key="3">
    <source>
        <dbReference type="ARBA" id="ARBA00002284"/>
    </source>
</evidence>
<dbReference type="GO" id="GO:0000287">
    <property type="term" value="F:magnesium ion binding"/>
    <property type="evidence" value="ECO:0007669"/>
    <property type="project" value="UniProtKB-UniRule"/>
</dbReference>
<dbReference type="InterPro" id="IPR036144">
    <property type="entry name" value="RibA-like_sf"/>
</dbReference>
<evidence type="ECO:0000313" key="23">
    <source>
        <dbReference type="Proteomes" id="UP000002012"/>
    </source>
</evidence>
<comment type="pathway">
    <text evidence="4 20">Cofactor biosynthesis; riboflavin biosynthesis; 5-amino-6-(D-ribitylamino)uracil from GTP: step 1/4.</text>
</comment>
<feature type="binding site" evidence="20">
    <location>
        <position position="279"/>
    </location>
    <ligand>
        <name>GTP</name>
        <dbReference type="ChEBI" id="CHEBI:37565"/>
    </ligand>
</feature>
<evidence type="ECO:0000256" key="19">
    <source>
        <dbReference type="ARBA" id="ARBA00049295"/>
    </source>
</evidence>
<dbReference type="InParanoid" id="D4H7U8"/>
<comment type="catalytic activity">
    <reaction evidence="1 20">
        <text>D-ribulose 5-phosphate = (2S)-2-hydroxy-3-oxobutyl phosphate + formate + H(+)</text>
        <dbReference type="Rhea" id="RHEA:18457"/>
        <dbReference type="ChEBI" id="CHEBI:15378"/>
        <dbReference type="ChEBI" id="CHEBI:15740"/>
        <dbReference type="ChEBI" id="CHEBI:58121"/>
        <dbReference type="ChEBI" id="CHEBI:58830"/>
        <dbReference type="EC" id="4.1.99.12"/>
    </reaction>
</comment>
<evidence type="ECO:0000259" key="21">
    <source>
        <dbReference type="Pfam" id="PF00925"/>
    </source>
</evidence>
<feature type="binding site" evidence="20">
    <location>
        <begin position="30"/>
        <end position="31"/>
    </location>
    <ligand>
        <name>D-ribulose 5-phosphate</name>
        <dbReference type="ChEBI" id="CHEBI:58121"/>
    </ligand>
</feature>
<dbReference type="eggNOG" id="COG0108">
    <property type="taxonomic scope" value="Bacteria"/>
</dbReference>
<comment type="similarity">
    <text evidence="6 20">In the N-terminal section; belongs to the DHBP synthase family.</text>
</comment>
<reference evidence="22 23" key="1">
    <citation type="journal article" date="2010" name="Stand. Genomic Sci.">
        <title>Complete genome sequence of Denitrovibrio acetiphilus type strain (N2460).</title>
        <authorList>
            <person name="Kiss H."/>
            <person name="Lang E."/>
            <person name="Lapidus A."/>
            <person name="Copeland A."/>
            <person name="Nolan M."/>
            <person name="Glavina Del Rio T."/>
            <person name="Chen F."/>
            <person name="Lucas S."/>
            <person name="Tice H."/>
            <person name="Cheng J.F."/>
            <person name="Han C."/>
            <person name="Goodwin L."/>
            <person name="Pitluck S."/>
            <person name="Liolios K."/>
            <person name="Pati A."/>
            <person name="Ivanova N."/>
            <person name="Mavromatis K."/>
            <person name="Chen A."/>
            <person name="Palaniappan K."/>
            <person name="Land M."/>
            <person name="Hauser L."/>
            <person name="Chang Y.J."/>
            <person name="Jeffries C.D."/>
            <person name="Detter J.C."/>
            <person name="Brettin T."/>
            <person name="Spring S."/>
            <person name="Rohde M."/>
            <person name="Goker M."/>
            <person name="Woyke T."/>
            <person name="Bristow J."/>
            <person name="Eisen J.A."/>
            <person name="Markowitz V."/>
            <person name="Hugenholtz P."/>
            <person name="Kyrpides N.C."/>
            <person name="Klenk H.P."/>
        </authorList>
    </citation>
    <scope>NUCLEOTIDE SEQUENCE [LARGE SCALE GENOMIC DNA]</scope>
    <source>
        <strain evidence="23">DSM 12809 / NBRC 114555 / N2460</strain>
    </source>
</reference>
<dbReference type="Gene3D" id="3.90.870.10">
    <property type="entry name" value="DHBP synthase"/>
    <property type="match status" value="1"/>
</dbReference>
<evidence type="ECO:0000256" key="11">
    <source>
        <dbReference type="ARBA" id="ARBA00022801"/>
    </source>
</evidence>
<dbReference type="HOGENOM" id="CLU_020273_1_2_0"/>
<feature type="binding site" evidence="20">
    <location>
        <position position="35"/>
    </location>
    <ligand>
        <name>D-ribulose 5-phosphate</name>
        <dbReference type="ChEBI" id="CHEBI:58121"/>
    </ligand>
</feature>
<dbReference type="GO" id="GO:0008270">
    <property type="term" value="F:zinc ion binding"/>
    <property type="evidence" value="ECO:0007669"/>
    <property type="project" value="UniProtKB-UniRule"/>
</dbReference>
<evidence type="ECO:0000256" key="7">
    <source>
        <dbReference type="ARBA" id="ARBA00008976"/>
    </source>
</evidence>
<evidence type="ECO:0000256" key="12">
    <source>
        <dbReference type="ARBA" id="ARBA00022833"/>
    </source>
</evidence>
<dbReference type="HAMAP" id="MF_00179">
    <property type="entry name" value="RibA"/>
    <property type="match status" value="1"/>
</dbReference>
<dbReference type="InterPro" id="IPR016299">
    <property type="entry name" value="Riboflavin_synth_RibBA"/>
</dbReference>
<dbReference type="Pfam" id="PF00926">
    <property type="entry name" value="DHBP_synthase"/>
    <property type="match status" value="1"/>
</dbReference>
<comment type="cofactor">
    <cofactor evidence="20">
        <name>Zn(2+)</name>
        <dbReference type="ChEBI" id="CHEBI:29105"/>
    </cofactor>
    <text evidence="20">Binds 1 zinc ion per subunit.</text>
</comment>
<dbReference type="GO" id="GO:0008686">
    <property type="term" value="F:3,4-dihydroxy-2-butanone-4-phosphate synthase activity"/>
    <property type="evidence" value="ECO:0007669"/>
    <property type="project" value="UniProtKB-UniRule"/>
</dbReference>
<dbReference type="NCBIfam" id="NF001591">
    <property type="entry name" value="PRK00393.1"/>
    <property type="match status" value="1"/>
</dbReference>
<comment type="pathway">
    <text evidence="5 20">Cofactor biosynthesis; riboflavin biosynthesis; 2-hydroxy-3-oxobutyl phosphate from D-ribulose 5-phosphate: step 1/1.</text>
</comment>
<dbReference type="CDD" id="cd00641">
    <property type="entry name" value="GTP_cyclohydro2"/>
    <property type="match status" value="1"/>
</dbReference>
<comment type="function">
    <text evidence="18 20">Catalyzes the conversion of GTP to 2,5-diamino-6-ribosylamino-4(3H)-pyrimidinone 5'-phosphate (DARP), formate and pyrophosphate.</text>
</comment>
<feature type="active site" description="Nucleophile; for GTP cyclohydrolase activity" evidence="20">
    <location>
        <position position="337"/>
    </location>
</feature>